<organism evidence="9 10">
    <name type="scientific">Penicillium atrosanguineum</name>
    <dbReference type="NCBI Taxonomy" id="1132637"/>
    <lineage>
        <taxon>Eukaryota</taxon>
        <taxon>Fungi</taxon>
        <taxon>Dikarya</taxon>
        <taxon>Ascomycota</taxon>
        <taxon>Pezizomycotina</taxon>
        <taxon>Eurotiomycetes</taxon>
        <taxon>Eurotiomycetidae</taxon>
        <taxon>Eurotiales</taxon>
        <taxon>Aspergillaceae</taxon>
        <taxon>Penicillium</taxon>
    </lineage>
</organism>
<dbReference type="Pfam" id="PF03595">
    <property type="entry name" value="SLAC1"/>
    <property type="match status" value="1"/>
</dbReference>
<evidence type="ECO:0000256" key="7">
    <source>
        <dbReference type="ARBA" id="ARBA00023136"/>
    </source>
</evidence>
<keyword evidence="5 8" id="KW-0812">Transmembrane</keyword>
<dbReference type="GO" id="GO:0005886">
    <property type="term" value="C:plasma membrane"/>
    <property type="evidence" value="ECO:0007669"/>
    <property type="project" value="UniProtKB-SubCell"/>
</dbReference>
<evidence type="ECO:0000313" key="9">
    <source>
        <dbReference type="EMBL" id="KAJ5318368.1"/>
    </source>
</evidence>
<dbReference type="InterPro" id="IPR051629">
    <property type="entry name" value="Sulfite_efflux_TDT"/>
</dbReference>
<feature type="transmembrane region" description="Helical" evidence="8">
    <location>
        <begin position="180"/>
        <end position="198"/>
    </location>
</feature>
<evidence type="ECO:0000256" key="6">
    <source>
        <dbReference type="ARBA" id="ARBA00022989"/>
    </source>
</evidence>
<gene>
    <name evidence="9" type="ORF">N7476_004788</name>
</gene>
<keyword evidence="4" id="KW-1003">Cell membrane</keyword>
<evidence type="ECO:0000313" key="10">
    <source>
        <dbReference type="Proteomes" id="UP001147746"/>
    </source>
</evidence>
<dbReference type="GO" id="GO:0000319">
    <property type="term" value="F:sulfite transmembrane transporter activity"/>
    <property type="evidence" value="ECO:0007669"/>
    <property type="project" value="TreeGrafter"/>
</dbReference>
<keyword evidence="6 8" id="KW-1133">Transmembrane helix</keyword>
<sequence length="280" mass="31069">MTILRYILAPDRWTYTLSEPTISPFLGTIPIAFATLIEMWVFVCVPAWGNWATTLVWVFWIPDVVFAVTITASLTFILYAHAILSHIPLSNRLLTTNRISSSRLNSLGMITAVQLLPIAATIIVSGVGAEVAEVLPTRERALGTLMASYILWGMSMPLAWIVIVIYYQRLAVHKLPSREVIVSCFLPLGPLGFGSYSIMYLGKVARTVFLDTEFLDPIAGQCAYVVGSMVALTMWGFWIDVASPRSCHHPLQLAIPLQYGVVGIHLPTWSFCCKCDTAWQ</sequence>
<proteinExistence type="inferred from homology"/>
<accession>A0A9W9PY53</accession>
<keyword evidence="10" id="KW-1185">Reference proteome</keyword>
<reference evidence="9" key="1">
    <citation type="submission" date="2022-12" db="EMBL/GenBank/DDBJ databases">
        <authorList>
            <person name="Petersen C."/>
        </authorList>
    </citation>
    <scope>NUCLEOTIDE SEQUENCE</scope>
    <source>
        <strain evidence="9">IBT 21472</strain>
    </source>
</reference>
<feature type="transmembrane region" description="Helical" evidence="8">
    <location>
        <begin position="21"/>
        <end position="43"/>
    </location>
</feature>
<evidence type="ECO:0000256" key="3">
    <source>
        <dbReference type="ARBA" id="ARBA00022448"/>
    </source>
</evidence>
<feature type="transmembrane region" description="Helical" evidence="8">
    <location>
        <begin position="218"/>
        <end position="239"/>
    </location>
</feature>
<comment type="similarity">
    <text evidence="2">Belongs to the tellurite-resistance/dicarboxylate transporter (TDT) family.</text>
</comment>
<evidence type="ECO:0000256" key="1">
    <source>
        <dbReference type="ARBA" id="ARBA00004651"/>
    </source>
</evidence>
<protein>
    <submittedName>
        <fullName evidence="9">Uncharacterized protein</fullName>
    </submittedName>
</protein>
<keyword evidence="7 8" id="KW-0472">Membrane</keyword>
<dbReference type="InterPro" id="IPR038665">
    <property type="entry name" value="Voltage-dep_anion_channel_sf"/>
</dbReference>
<dbReference type="PANTHER" id="PTHR31686:SF2">
    <property type="entry name" value="C4-DICARBOXYLATE TRANSPORTER_MALIC ACID TRANSPORT PROTEIN"/>
    <property type="match status" value="1"/>
</dbReference>
<feature type="transmembrane region" description="Helical" evidence="8">
    <location>
        <begin position="55"/>
        <end position="84"/>
    </location>
</feature>
<comment type="caution">
    <text evidence="9">The sequence shown here is derived from an EMBL/GenBank/DDBJ whole genome shotgun (WGS) entry which is preliminary data.</text>
</comment>
<name>A0A9W9PY53_9EURO</name>
<dbReference type="AlphaFoldDB" id="A0A9W9PY53"/>
<feature type="transmembrane region" description="Helical" evidence="8">
    <location>
        <begin position="104"/>
        <end position="129"/>
    </location>
</feature>
<dbReference type="EMBL" id="JAPZBO010000004">
    <property type="protein sequence ID" value="KAJ5318368.1"/>
    <property type="molecule type" value="Genomic_DNA"/>
</dbReference>
<reference evidence="9" key="2">
    <citation type="journal article" date="2023" name="IMA Fungus">
        <title>Comparative genomic study of the Penicillium genus elucidates a diverse pangenome and 15 lateral gene transfer events.</title>
        <authorList>
            <person name="Petersen C."/>
            <person name="Sorensen T."/>
            <person name="Nielsen M.R."/>
            <person name="Sondergaard T.E."/>
            <person name="Sorensen J.L."/>
            <person name="Fitzpatrick D.A."/>
            <person name="Frisvad J.C."/>
            <person name="Nielsen K.L."/>
        </authorList>
    </citation>
    <scope>NUCLEOTIDE SEQUENCE</scope>
    <source>
        <strain evidence="9">IBT 21472</strain>
    </source>
</reference>
<evidence type="ECO:0000256" key="4">
    <source>
        <dbReference type="ARBA" id="ARBA00022475"/>
    </source>
</evidence>
<dbReference type="PANTHER" id="PTHR31686">
    <property type="match status" value="1"/>
</dbReference>
<dbReference type="Gene3D" id="1.50.10.150">
    <property type="entry name" value="Voltage-dependent anion channel"/>
    <property type="match status" value="1"/>
</dbReference>
<keyword evidence="3" id="KW-0813">Transport</keyword>
<dbReference type="Proteomes" id="UP001147746">
    <property type="component" value="Unassembled WGS sequence"/>
</dbReference>
<evidence type="ECO:0000256" key="2">
    <source>
        <dbReference type="ARBA" id="ARBA00008566"/>
    </source>
</evidence>
<evidence type="ECO:0000256" key="5">
    <source>
        <dbReference type="ARBA" id="ARBA00022692"/>
    </source>
</evidence>
<evidence type="ECO:0000256" key="8">
    <source>
        <dbReference type="SAM" id="Phobius"/>
    </source>
</evidence>
<dbReference type="InterPro" id="IPR004695">
    <property type="entry name" value="SLAC1/Mae1/Ssu1/TehA"/>
</dbReference>
<feature type="transmembrane region" description="Helical" evidence="8">
    <location>
        <begin position="149"/>
        <end position="168"/>
    </location>
</feature>
<comment type="subcellular location">
    <subcellularLocation>
        <location evidence="1">Cell membrane</location>
        <topology evidence="1">Multi-pass membrane protein</topology>
    </subcellularLocation>
</comment>